<dbReference type="InterPro" id="IPR037518">
    <property type="entry name" value="MPN"/>
</dbReference>
<evidence type="ECO:0000256" key="2">
    <source>
        <dbReference type="ARBA" id="ARBA00022670"/>
    </source>
</evidence>
<proteinExistence type="inferred from homology"/>
<dbReference type="Pfam" id="PF04002">
    <property type="entry name" value="RadC"/>
    <property type="match status" value="1"/>
</dbReference>
<dbReference type="NCBIfam" id="TIGR00608">
    <property type="entry name" value="radc"/>
    <property type="match status" value="1"/>
</dbReference>
<dbReference type="GO" id="GO:0008237">
    <property type="term" value="F:metallopeptidase activity"/>
    <property type="evidence" value="ECO:0007669"/>
    <property type="project" value="UniProtKB-KW"/>
</dbReference>
<dbReference type="PROSITE" id="PS50249">
    <property type="entry name" value="MPN"/>
    <property type="match status" value="1"/>
</dbReference>
<keyword evidence="5" id="KW-0862">Zinc</keyword>
<name>B2G3I9_9BACL</name>
<organism evidence="9">
    <name type="scientific">Exiguobacterium arabatum</name>
    <dbReference type="NCBI Taxonomy" id="518693"/>
    <lineage>
        <taxon>Bacteria</taxon>
        <taxon>Bacillati</taxon>
        <taxon>Bacillota</taxon>
        <taxon>Bacilli</taxon>
        <taxon>Bacillales</taxon>
        <taxon>Bacillales Family XII. Incertae Sedis</taxon>
        <taxon>Exiguobacterium</taxon>
    </lineage>
</organism>
<dbReference type="GO" id="GO:0006508">
    <property type="term" value="P:proteolysis"/>
    <property type="evidence" value="ECO:0007669"/>
    <property type="project" value="UniProtKB-KW"/>
</dbReference>
<evidence type="ECO:0000256" key="7">
    <source>
        <dbReference type="RuleBase" id="RU003797"/>
    </source>
</evidence>
<reference evidence="9" key="1">
    <citation type="journal article" date="2009" name="Plasmid">
        <title>Bioinformatic and partial functional analysis of pEspA and pEspB, two plasmids from Exiguobacterium arabatum sp. nov. RFL1109.</title>
        <authorList>
            <person name="Jakubauskas A."/>
            <person name="Kriukiene E."/>
            <person name="Trinkunaite L."/>
            <person name="Sapranauskas R."/>
            <person name="Jurenaite-Urbanaviciene S."/>
            <person name="Lubys A."/>
        </authorList>
    </citation>
    <scope>NUCLEOTIDE SEQUENCE [LARGE SCALE GENOMIC DNA]</scope>
    <source>
        <strain evidence="9">RFL1109</strain>
        <plasmid evidence="9">pEspB</plasmid>
    </source>
</reference>
<keyword evidence="6" id="KW-0482">Metalloprotease</keyword>
<evidence type="ECO:0000256" key="1">
    <source>
        <dbReference type="ARBA" id="ARBA00010243"/>
    </source>
</evidence>
<dbReference type="PANTHER" id="PTHR30471">
    <property type="entry name" value="DNA REPAIR PROTEIN RADC"/>
    <property type="match status" value="1"/>
</dbReference>
<dbReference type="InterPro" id="IPR001405">
    <property type="entry name" value="UPF0758"/>
</dbReference>
<comment type="similarity">
    <text evidence="1 7">Belongs to the UPF0758 family.</text>
</comment>
<dbReference type="CDD" id="cd08071">
    <property type="entry name" value="MPN_DUF2466"/>
    <property type="match status" value="1"/>
</dbReference>
<dbReference type="AlphaFoldDB" id="B2G3I9"/>
<evidence type="ECO:0000256" key="4">
    <source>
        <dbReference type="ARBA" id="ARBA00022801"/>
    </source>
</evidence>
<keyword evidence="9" id="KW-0614">Plasmid</keyword>
<keyword evidence="2" id="KW-0645">Protease</keyword>
<dbReference type="GO" id="GO:0046872">
    <property type="term" value="F:metal ion binding"/>
    <property type="evidence" value="ECO:0007669"/>
    <property type="project" value="UniProtKB-KW"/>
</dbReference>
<geneLocation type="plasmid" evidence="9">
    <name>pEspB</name>
</geneLocation>
<evidence type="ECO:0000256" key="6">
    <source>
        <dbReference type="ARBA" id="ARBA00023049"/>
    </source>
</evidence>
<evidence type="ECO:0000256" key="5">
    <source>
        <dbReference type="ARBA" id="ARBA00022833"/>
    </source>
</evidence>
<evidence type="ECO:0000313" key="9">
    <source>
        <dbReference type="EMBL" id="CAQ35231.1"/>
    </source>
</evidence>
<dbReference type="Gene3D" id="3.40.140.10">
    <property type="entry name" value="Cytidine Deaminase, domain 2"/>
    <property type="match status" value="1"/>
</dbReference>
<sequence length="249" mass="27197">MIDVLCVLFPYSSALVVGARDVKKMTRPSVRLPSLLAQSKAFRSLATEACPSVCSTHFFEALPAVALAPSPDARCVPVNRTHNGVRSEDSLSERGQTIMELSSIIEVIRIKQEVREEMVALKHAVIQSPDNARQIGASFIGDDDREVFLVIMLNTKNRVIGVHRAHVGSVNSSVVHPREIFKCAILNNASCIIACHQHPSGDPSPSREDILVSERLHEAGDLIGIPVLDHLILGADESYVSMKQRGYMG</sequence>
<keyword evidence="4" id="KW-0378">Hydrolase</keyword>
<protein>
    <recommendedName>
        <fullName evidence="8">MPN domain-containing protein</fullName>
    </recommendedName>
</protein>
<evidence type="ECO:0000259" key="8">
    <source>
        <dbReference type="PROSITE" id="PS50249"/>
    </source>
</evidence>
<evidence type="ECO:0000256" key="3">
    <source>
        <dbReference type="ARBA" id="ARBA00022723"/>
    </source>
</evidence>
<dbReference type="EMBL" id="AM980832">
    <property type="protein sequence ID" value="CAQ35231.1"/>
    <property type="molecule type" value="Genomic_DNA"/>
</dbReference>
<dbReference type="PANTHER" id="PTHR30471:SF3">
    <property type="entry name" value="UPF0758 PROTEIN YEES-RELATED"/>
    <property type="match status" value="1"/>
</dbReference>
<dbReference type="InterPro" id="IPR025657">
    <property type="entry name" value="RadC_JAB"/>
</dbReference>
<accession>B2G3I9</accession>
<keyword evidence="3" id="KW-0479">Metal-binding</keyword>
<feature type="domain" description="MPN" evidence="8">
    <location>
        <begin position="125"/>
        <end position="248"/>
    </location>
</feature>
<dbReference type="RefSeq" id="WP_012390451.1">
    <property type="nucleotide sequence ID" value="NC_010608.1"/>
</dbReference>